<dbReference type="GO" id="GO:0000139">
    <property type="term" value="C:Golgi membrane"/>
    <property type="evidence" value="ECO:0007669"/>
    <property type="project" value="InterPro"/>
</dbReference>
<dbReference type="EMBL" id="BTSX01000003">
    <property type="protein sequence ID" value="GMS90546.1"/>
    <property type="molecule type" value="Genomic_DNA"/>
</dbReference>
<keyword evidence="6 7" id="KW-0472">Membrane</keyword>
<comment type="similarity">
    <text evidence="2">Belongs to the nucleotide-sugar transporter family. SLC35A subfamily.</text>
</comment>
<dbReference type="Pfam" id="PF04142">
    <property type="entry name" value="Nuc_sug_transp"/>
    <property type="match status" value="1"/>
</dbReference>
<dbReference type="PANTHER" id="PTHR10231">
    <property type="entry name" value="NUCLEOTIDE-SUGAR TRANSMEMBRANE TRANSPORTER"/>
    <property type="match status" value="1"/>
</dbReference>
<reference evidence="8" key="1">
    <citation type="submission" date="2023-10" db="EMBL/GenBank/DDBJ databases">
        <title>Genome assembly of Pristionchus species.</title>
        <authorList>
            <person name="Yoshida K."/>
            <person name="Sommer R.J."/>
        </authorList>
    </citation>
    <scope>NUCLEOTIDE SEQUENCE</scope>
    <source>
        <strain evidence="8">RS0144</strain>
    </source>
</reference>
<dbReference type="GO" id="GO:0015165">
    <property type="term" value="F:pyrimidine nucleotide-sugar transmembrane transporter activity"/>
    <property type="evidence" value="ECO:0007669"/>
    <property type="project" value="InterPro"/>
</dbReference>
<dbReference type="InterPro" id="IPR037185">
    <property type="entry name" value="EmrE-like"/>
</dbReference>
<dbReference type="InterPro" id="IPR007271">
    <property type="entry name" value="Nuc_sug_transpt"/>
</dbReference>
<protein>
    <recommendedName>
        <fullName evidence="10">UDP-N-acetylglucosamine transporter</fullName>
    </recommendedName>
</protein>
<comment type="subcellular location">
    <subcellularLocation>
        <location evidence="1">Membrane</location>
        <topology evidence="1">Multi-pass membrane protein</topology>
    </subcellularLocation>
</comment>
<organism evidence="8 9">
    <name type="scientific">Pristionchus entomophagus</name>
    <dbReference type="NCBI Taxonomy" id="358040"/>
    <lineage>
        <taxon>Eukaryota</taxon>
        <taxon>Metazoa</taxon>
        <taxon>Ecdysozoa</taxon>
        <taxon>Nematoda</taxon>
        <taxon>Chromadorea</taxon>
        <taxon>Rhabditida</taxon>
        <taxon>Rhabditina</taxon>
        <taxon>Diplogasteromorpha</taxon>
        <taxon>Diplogasteroidea</taxon>
        <taxon>Neodiplogasteridae</taxon>
        <taxon>Pristionchus</taxon>
    </lineage>
</organism>
<keyword evidence="9" id="KW-1185">Reference proteome</keyword>
<name>A0AAV5TEX3_9BILA</name>
<feature type="transmembrane region" description="Helical" evidence="7">
    <location>
        <begin position="42"/>
        <end position="63"/>
    </location>
</feature>
<evidence type="ECO:0000256" key="7">
    <source>
        <dbReference type="SAM" id="Phobius"/>
    </source>
</evidence>
<evidence type="ECO:0000256" key="1">
    <source>
        <dbReference type="ARBA" id="ARBA00004141"/>
    </source>
</evidence>
<dbReference type="AlphaFoldDB" id="A0AAV5TEX3"/>
<feature type="non-terminal residue" evidence="8">
    <location>
        <position position="160"/>
    </location>
</feature>
<evidence type="ECO:0000256" key="4">
    <source>
        <dbReference type="ARBA" id="ARBA00022692"/>
    </source>
</evidence>
<evidence type="ECO:0000256" key="6">
    <source>
        <dbReference type="ARBA" id="ARBA00023136"/>
    </source>
</evidence>
<keyword evidence="5 7" id="KW-1133">Transmembrane helix</keyword>
<dbReference type="SUPFAM" id="SSF103481">
    <property type="entry name" value="Multidrug resistance efflux transporter EmrE"/>
    <property type="match status" value="1"/>
</dbReference>
<keyword evidence="4 7" id="KW-0812">Transmembrane</keyword>
<gene>
    <name evidence="8" type="ORF">PENTCL1PPCAC_12721</name>
</gene>
<evidence type="ECO:0000313" key="9">
    <source>
        <dbReference type="Proteomes" id="UP001432027"/>
    </source>
</evidence>
<evidence type="ECO:0000313" key="8">
    <source>
        <dbReference type="EMBL" id="GMS90546.1"/>
    </source>
</evidence>
<keyword evidence="3" id="KW-0813">Transport</keyword>
<feature type="transmembrane region" description="Helical" evidence="7">
    <location>
        <begin position="12"/>
        <end position="30"/>
    </location>
</feature>
<evidence type="ECO:0000256" key="5">
    <source>
        <dbReference type="ARBA" id="ARBA00022989"/>
    </source>
</evidence>
<evidence type="ECO:0000256" key="2">
    <source>
        <dbReference type="ARBA" id="ARBA00009976"/>
    </source>
</evidence>
<comment type="caution">
    <text evidence="8">The sequence shown here is derived from an EMBL/GenBank/DDBJ whole genome shotgun (WGS) entry which is preliminary data.</text>
</comment>
<proteinExistence type="inferred from homology"/>
<evidence type="ECO:0000256" key="3">
    <source>
        <dbReference type="ARBA" id="ARBA00022597"/>
    </source>
</evidence>
<dbReference type="Proteomes" id="UP001432027">
    <property type="component" value="Unassembled WGS sequence"/>
</dbReference>
<accession>A0AAV5TEX3</accession>
<dbReference type="NCBIfam" id="TIGR00803">
    <property type="entry name" value="nst"/>
    <property type="match status" value="1"/>
</dbReference>
<feature type="non-terminal residue" evidence="8">
    <location>
        <position position="1"/>
    </location>
</feature>
<keyword evidence="3" id="KW-0762">Sugar transport</keyword>
<evidence type="ECO:0008006" key="10">
    <source>
        <dbReference type="Google" id="ProtNLM"/>
    </source>
</evidence>
<sequence>SSSSSSSQYKIISLVVLIIQTTALILILRFSRTQQVSGSKYVSSTVVLVSEVVKVVSSFILLFKECNFRLSELINAIDKDVIHSPADFFKSSIPALFYLIQNNLMFLALSKLDAPTYQVTSQLKVLTTAFFTEVLLRRSIRGTQWISLFILTSGVALVQV</sequence>